<evidence type="ECO:0000256" key="1">
    <source>
        <dbReference type="SAM" id="Phobius"/>
    </source>
</evidence>
<accession>Q21UK1</accession>
<keyword evidence="1" id="KW-0472">Membrane</keyword>
<sequence length="198" mass="21719">MEFVQLYAKEIVSLLVPVITWALNRSQRGDAKLIRGVRHAHTFLINQPLVDAAGVLIAPSQLARTASVVVHNVGRKSATNLELVFNFKPMCVNFWPLRSKTEKVQEDGRVAYVFDSLAPGEFVGFELLSVNQDLPALVNARCDQGVANEVALVQNPALALWKRQILMGLVFVGIASTAYLLLLIVQFLVLKTPAVLGS</sequence>
<protein>
    <submittedName>
        <fullName evidence="2">Uncharacterized protein</fullName>
    </submittedName>
</protein>
<keyword evidence="3" id="KW-1185">Reference proteome</keyword>
<evidence type="ECO:0000313" key="3">
    <source>
        <dbReference type="Proteomes" id="UP000008332"/>
    </source>
</evidence>
<proteinExistence type="predicted"/>
<dbReference type="OrthoDB" id="6637751at2"/>
<name>Q21UK1_ALBFT</name>
<dbReference type="KEGG" id="rfr:Rfer_2840"/>
<dbReference type="HOGENOM" id="CLU_1399838_0_0_4"/>
<organism evidence="2 3">
    <name type="scientific">Albidiferax ferrireducens (strain ATCC BAA-621 / DSM 15236 / T118)</name>
    <name type="common">Rhodoferax ferrireducens</name>
    <dbReference type="NCBI Taxonomy" id="338969"/>
    <lineage>
        <taxon>Bacteria</taxon>
        <taxon>Pseudomonadati</taxon>
        <taxon>Pseudomonadota</taxon>
        <taxon>Betaproteobacteria</taxon>
        <taxon>Burkholderiales</taxon>
        <taxon>Comamonadaceae</taxon>
        <taxon>Rhodoferax</taxon>
    </lineage>
</organism>
<feature type="transmembrane region" description="Helical" evidence="1">
    <location>
        <begin position="165"/>
        <end position="189"/>
    </location>
</feature>
<dbReference type="Proteomes" id="UP000008332">
    <property type="component" value="Chromosome"/>
</dbReference>
<evidence type="ECO:0000313" key="2">
    <source>
        <dbReference type="EMBL" id="ABD70552.1"/>
    </source>
</evidence>
<gene>
    <name evidence="2" type="ordered locus">Rfer_2840</name>
</gene>
<dbReference type="EMBL" id="CP000267">
    <property type="protein sequence ID" value="ABD70552.1"/>
    <property type="molecule type" value="Genomic_DNA"/>
</dbReference>
<dbReference type="AlphaFoldDB" id="Q21UK1"/>
<reference evidence="3" key="1">
    <citation type="submission" date="2006-02" db="EMBL/GenBank/DDBJ databases">
        <title>Complete sequence of chromosome of Rhodoferax ferrireducens DSM 15236.</title>
        <authorList>
            <person name="Copeland A."/>
            <person name="Lucas S."/>
            <person name="Lapidus A."/>
            <person name="Barry K."/>
            <person name="Detter J.C."/>
            <person name="Glavina del Rio T."/>
            <person name="Hammon N."/>
            <person name="Israni S."/>
            <person name="Pitluck S."/>
            <person name="Brettin T."/>
            <person name="Bruce D."/>
            <person name="Han C."/>
            <person name="Tapia R."/>
            <person name="Gilna P."/>
            <person name="Kiss H."/>
            <person name="Schmutz J."/>
            <person name="Larimer F."/>
            <person name="Land M."/>
            <person name="Kyrpides N."/>
            <person name="Ivanova N."/>
            <person name="Richardson P."/>
        </authorList>
    </citation>
    <scope>NUCLEOTIDE SEQUENCE [LARGE SCALE GENOMIC DNA]</scope>
    <source>
        <strain evidence="3">ATCC BAA-621 / DSM 15236 / T118</strain>
    </source>
</reference>
<dbReference type="RefSeq" id="WP_011465118.1">
    <property type="nucleotide sequence ID" value="NC_007908.1"/>
</dbReference>
<keyword evidence="1" id="KW-0812">Transmembrane</keyword>
<dbReference type="eggNOG" id="ENOG5032MGR">
    <property type="taxonomic scope" value="Bacteria"/>
</dbReference>
<keyword evidence="1" id="KW-1133">Transmembrane helix</keyword>